<feature type="region of interest" description="Disordered" evidence="1">
    <location>
        <begin position="200"/>
        <end position="229"/>
    </location>
</feature>
<organism evidence="2 3">
    <name type="scientific">Tepidimonas fonticaldi</name>
    <dbReference type="NCBI Taxonomy" id="1101373"/>
    <lineage>
        <taxon>Bacteria</taxon>
        <taxon>Pseudomonadati</taxon>
        <taxon>Pseudomonadota</taxon>
        <taxon>Betaproteobacteria</taxon>
        <taxon>Burkholderiales</taxon>
        <taxon>Tepidimonas</taxon>
    </lineage>
</organism>
<proteinExistence type="predicted"/>
<dbReference type="RefSeq" id="WP_143968445.1">
    <property type="nucleotide sequence ID" value="NZ_VJOO01000004.1"/>
</dbReference>
<protein>
    <submittedName>
        <fullName evidence="2">Uncharacterized protein</fullName>
    </submittedName>
</protein>
<feature type="region of interest" description="Disordered" evidence="1">
    <location>
        <begin position="1"/>
        <end position="27"/>
    </location>
</feature>
<comment type="caution">
    <text evidence="2">The sequence shown here is derived from an EMBL/GenBank/DDBJ whole genome shotgun (WGS) entry which is preliminary data.</text>
</comment>
<feature type="compositionally biased region" description="Basic residues" evidence="1">
    <location>
        <begin position="1"/>
        <end position="13"/>
    </location>
</feature>
<evidence type="ECO:0000313" key="3">
    <source>
        <dbReference type="Proteomes" id="UP000316388"/>
    </source>
</evidence>
<dbReference type="Proteomes" id="UP000316388">
    <property type="component" value="Unassembled WGS sequence"/>
</dbReference>
<evidence type="ECO:0000256" key="1">
    <source>
        <dbReference type="SAM" id="MobiDB-lite"/>
    </source>
</evidence>
<reference evidence="2 3" key="1">
    <citation type="submission" date="2019-07" db="EMBL/GenBank/DDBJ databases">
        <title>Tepidimonas fonticaldi AT-A2 draft genome.</title>
        <authorList>
            <person name="Da Costa M.S."/>
            <person name="Froufe H.J.C."/>
            <person name="Egas C."/>
            <person name="Albuquerque L."/>
        </authorList>
    </citation>
    <scope>NUCLEOTIDE SEQUENCE [LARGE SCALE GENOMIC DNA]</scope>
    <source>
        <strain evidence="2 3">AT-A2</strain>
    </source>
</reference>
<accession>A0A554XPJ8</accession>
<gene>
    <name evidence="2" type="ORF">Tfont_00757</name>
</gene>
<evidence type="ECO:0000313" key="2">
    <source>
        <dbReference type="EMBL" id="TSE37759.1"/>
    </source>
</evidence>
<sequence length="315" mass="34137">MKTKFHLNKRSPGRHGSAGAQPQPGGGSVVALVDERYLAWLASQVTGNPRTAIQRAPLAAVLAHLARLAGAESPLLRTVLYTDAAPTDLYDEVVLRLVPPHATDGGLSLVRALGQELIQLARHGAAWLLVASDDERLIPYIDEAQARGARVVLVADDAVHDFSRLAADDPSWARLLMQADRRVAVPVGAWDSLTTPGAGYYAQRAGQPEGDEPDGAGAPPADAQAEPDEQWRAQVGRIIQDWWADEPEDDRLDLADAMRSQHGVPPETDRRILMQIRRELGRNLSFPEKRLMREMVRATVLGEAPAPAAVDVAPD</sequence>
<name>A0A554XPJ8_9BURK</name>
<dbReference type="AlphaFoldDB" id="A0A554XPJ8"/>
<feature type="compositionally biased region" description="Low complexity" evidence="1">
    <location>
        <begin position="215"/>
        <end position="224"/>
    </location>
</feature>
<dbReference type="EMBL" id="VJOO01000004">
    <property type="protein sequence ID" value="TSE37759.1"/>
    <property type="molecule type" value="Genomic_DNA"/>
</dbReference>